<sequence>MDHGGIDGTITSSNSGELAHVVFVERNVRIDKVTKALQTGRFNVRLPKGCHLRREARA</sequence>
<organism evidence="1 2">
    <name type="scientific">Endocarpon pusillum</name>
    <dbReference type="NCBI Taxonomy" id="364733"/>
    <lineage>
        <taxon>Eukaryota</taxon>
        <taxon>Fungi</taxon>
        <taxon>Dikarya</taxon>
        <taxon>Ascomycota</taxon>
        <taxon>Pezizomycotina</taxon>
        <taxon>Eurotiomycetes</taxon>
        <taxon>Chaetothyriomycetidae</taxon>
        <taxon>Verrucariales</taxon>
        <taxon>Verrucariaceae</taxon>
        <taxon>Endocarpon</taxon>
    </lineage>
</organism>
<proteinExistence type="predicted"/>
<comment type="caution">
    <text evidence="1">The sequence shown here is derived from an EMBL/GenBank/DDBJ whole genome shotgun (WGS) entry which is preliminary data.</text>
</comment>
<dbReference type="AlphaFoldDB" id="A0A8H7E9P4"/>
<protein>
    <submittedName>
        <fullName evidence="1">Uncharacterized protein</fullName>
    </submittedName>
</protein>
<gene>
    <name evidence="1" type="ORF">GJ744_009839</name>
</gene>
<reference evidence="1" key="1">
    <citation type="submission" date="2020-02" db="EMBL/GenBank/DDBJ databases">
        <authorList>
            <person name="Palmer J.M."/>
        </authorList>
    </citation>
    <scope>NUCLEOTIDE SEQUENCE</scope>
    <source>
        <strain evidence="1">EPUS1.4</strain>
        <tissue evidence="1">Thallus</tissue>
    </source>
</reference>
<keyword evidence="2" id="KW-1185">Reference proteome</keyword>
<dbReference type="Proteomes" id="UP000606974">
    <property type="component" value="Unassembled WGS sequence"/>
</dbReference>
<evidence type="ECO:0000313" key="1">
    <source>
        <dbReference type="EMBL" id="KAF7513418.1"/>
    </source>
</evidence>
<accession>A0A8H7E9P4</accession>
<evidence type="ECO:0000313" key="2">
    <source>
        <dbReference type="Proteomes" id="UP000606974"/>
    </source>
</evidence>
<name>A0A8H7E9P4_9EURO</name>
<dbReference type="EMBL" id="JAACFV010000006">
    <property type="protein sequence ID" value="KAF7513418.1"/>
    <property type="molecule type" value="Genomic_DNA"/>
</dbReference>